<accession>A0A7J7NY30</accession>
<evidence type="ECO:0000256" key="2">
    <source>
        <dbReference type="SAM" id="MobiDB-lite"/>
    </source>
</evidence>
<keyword evidence="4" id="KW-1185">Reference proteome</keyword>
<dbReference type="EMBL" id="JACGCM010000445">
    <property type="protein sequence ID" value="KAF6172079.1"/>
    <property type="molecule type" value="Genomic_DNA"/>
</dbReference>
<evidence type="ECO:0000256" key="1">
    <source>
        <dbReference type="SAM" id="Coils"/>
    </source>
</evidence>
<comment type="caution">
    <text evidence="3">The sequence shown here is derived from an EMBL/GenBank/DDBJ whole genome shotgun (WGS) entry which is preliminary data.</text>
</comment>
<feature type="compositionally biased region" description="Polar residues" evidence="2">
    <location>
        <begin position="215"/>
        <end position="224"/>
    </location>
</feature>
<dbReference type="AlphaFoldDB" id="A0A7J7NY30"/>
<evidence type="ECO:0000313" key="3">
    <source>
        <dbReference type="EMBL" id="KAF6172079.1"/>
    </source>
</evidence>
<dbReference type="Proteomes" id="UP000541444">
    <property type="component" value="Unassembled WGS sequence"/>
</dbReference>
<feature type="region of interest" description="Disordered" evidence="2">
    <location>
        <begin position="206"/>
        <end position="241"/>
    </location>
</feature>
<proteinExistence type="predicted"/>
<protein>
    <submittedName>
        <fullName evidence="3">Uncharacterized protein</fullName>
    </submittedName>
</protein>
<feature type="coiled-coil region" evidence="1">
    <location>
        <begin position="302"/>
        <end position="336"/>
    </location>
</feature>
<reference evidence="3 4" key="1">
    <citation type="journal article" date="2020" name="IScience">
        <title>Genome Sequencing of the Endangered Kingdonia uniflora (Circaeasteraceae, Ranunculales) Reveals Potential Mechanisms of Evolutionary Specialization.</title>
        <authorList>
            <person name="Sun Y."/>
            <person name="Deng T."/>
            <person name="Zhang A."/>
            <person name="Moore M.J."/>
            <person name="Landis J.B."/>
            <person name="Lin N."/>
            <person name="Zhang H."/>
            <person name="Zhang X."/>
            <person name="Huang J."/>
            <person name="Zhang X."/>
            <person name="Sun H."/>
            <person name="Wang H."/>
        </authorList>
    </citation>
    <scope>NUCLEOTIDE SEQUENCE [LARGE SCALE GENOMIC DNA]</scope>
    <source>
        <strain evidence="3">TB1705</strain>
        <tissue evidence="3">Leaf</tissue>
    </source>
</reference>
<evidence type="ECO:0000313" key="4">
    <source>
        <dbReference type="Proteomes" id="UP000541444"/>
    </source>
</evidence>
<organism evidence="3 4">
    <name type="scientific">Kingdonia uniflora</name>
    <dbReference type="NCBI Taxonomy" id="39325"/>
    <lineage>
        <taxon>Eukaryota</taxon>
        <taxon>Viridiplantae</taxon>
        <taxon>Streptophyta</taxon>
        <taxon>Embryophyta</taxon>
        <taxon>Tracheophyta</taxon>
        <taxon>Spermatophyta</taxon>
        <taxon>Magnoliopsida</taxon>
        <taxon>Ranunculales</taxon>
        <taxon>Circaeasteraceae</taxon>
        <taxon>Kingdonia</taxon>
    </lineage>
</organism>
<keyword evidence="1" id="KW-0175">Coiled coil</keyword>
<gene>
    <name evidence="3" type="ORF">GIB67_029497</name>
</gene>
<name>A0A7J7NY30_9MAGN</name>
<sequence length="400" mass="46181">MVKTRFQRVVEARVLNDLRLAFKIDEIREDIFGQQGDEDDTVAELIEWPRQKGSRFEYPTGSSRFRKFGKAKSSIDRIWGQAKSSIDRILAKEKKCRRLGDEVSLEYVQGIVKDSRTYREGTELEAVLKEFKISKFKRVASRDDKVRRSQAKRRLARKTLGSMEEKLSTPELNTPLKLARLNEILDGPVEMATISSTVTMNLAKRKAVKRGASPRSVTSVSVDGNSKRRKVTSPTKSQEVLEESDKIAEGADLRPRFEVEVGLLEEQCKDKAREKMVVVMDDEFKKFARALRDVQLGFQERSMELEKRISQLKGEKNQLEENLTQERGAFQLEQEKEREVAALKLKEVRVESEAEAERLVTLFAISRNNLARKLYQLRYKKTEIMAFSEGNYEEIEIMDE</sequence>